<evidence type="ECO:0000313" key="4">
    <source>
        <dbReference type="EMBL" id="KAF0525307.1"/>
    </source>
</evidence>
<dbReference type="InterPro" id="IPR019734">
    <property type="entry name" value="TPR_rpt"/>
</dbReference>
<keyword evidence="1" id="KW-0677">Repeat</keyword>
<dbReference type="AlphaFoldDB" id="A0A8H4ARN0"/>
<feature type="repeat" description="TPR" evidence="3">
    <location>
        <begin position="102"/>
        <end position="135"/>
    </location>
</feature>
<dbReference type="EMBL" id="WTPW01000301">
    <property type="protein sequence ID" value="KAF0525307.1"/>
    <property type="molecule type" value="Genomic_DNA"/>
</dbReference>
<dbReference type="OrthoDB" id="428342at2759"/>
<name>A0A8H4ARN0_GIGMA</name>
<evidence type="ECO:0000256" key="1">
    <source>
        <dbReference type="ARBA" id="ARBA00022737"/>
    </source>
</evidence>
<accession>A0A8H4ARN0</accession>
<gene>
    <name evidence="4" type="ORF">F8M41_014644</name>
</gene>
<dbReference type="PANTHER" id="PTHR44858">
    <property type="entry name" value="TETRATRICOPEPTIDE REPEAT PROTEIN 6"/>
    <property type="match status" value="1"/>
</dbReference>
<dbReference type="InterPro" id="IPR011990">
    <property type="entry name" value="TPR-like_helical_dom_sf"/>
</dbReference>
<dbReference type="SUPFAM" id="SSF48452">
    <property type="entry name" value="TPR-like"/>
    <property type="match status" value="1"/>
</dbReference>
<protein>
    <submittedName>
        <fullName evidence="4">Tetratricopeptide repeat protein</fullName>
    </submittedName>
</protein>
<keyword evidence="2 3" id="KW-0802">TPR repeat</keyword>
<reference evidence="4 5" key="1">
    <citation type="journal article" date="2019" name="Environ. Microbiol.">
        <title>At the nexus of three kingdoms: the genome of the mycorrhizal fungus Gigaspora margarita provides insights into plant, endobacterial and fungal interactions.</title>
        <authorList>
            <person name="Venice F."/>
            <person name="Ghignone S."/>
            <person name="Salvioli di Fossalunga A."/>
            <person name="Amselem J."/>
            <person name="Novero M."/>
            <person name="Xianan X."/>
            <person name="Sedzielewska Toro K."/>
            <person name="Morin E."/>
            <person name="Lipzen A."/>
            <person name="Grigoriev I.V."/>
            <person name="Henrissat B."/>
            <person name="Martin F.M."/>
            <person name="Bonfante P."/>
        </authorList>
    </citation>
    <scope>NUCLEOTIDE SEQUENCE [LARGE SCALE GENOMIC DNA]</scope>
    <source>
        <strain evidence="4 5">BEG34</strain>
    </source>
</reference>
<evidence type="ECO:0000256" key="3">
    <source>
        <dbReference type="PROSITE-ProRule" id="PRU00339"/>
    </source>
</evidence>
<organism evidence="4 5">
    <name type="scientific">Gigaspora margarita</name>
    <dbReference type="NCBI Taxonomy" id="4874"/>
    <lineage>
        <taxon>Eukaryota</taxon>
        <taxon>Fungi</taxon>
        <taxon>Fungi incertae sedis</taxon>
        <taxon>Mucoromycota</taxon>
        <taxon>Glomeromycotina</taxon>
        <taxon>Glomeromycetes</taxon>
        <taxon>Diversisporales</taxon>
        <taxon>Gigasporaceae</taxon>
        <taxon>Gigaspora</taxon>
    </lineage>
</organism>
<comment type="caution">
    <text evidence="4">The sequence shown here is derived from an EMBL/GenBank/DDBJ whole genome shotgun (WGS) entry which is preliminary data.</text>
</comment>
<dbReference type="InterPro" id="IPR013105">
    <property type="entry name" value="TPR_2"/>
</dbReference>
<sequence>MTNKDISNNNTVAQLAKSIYNQFVKTESCCSSIEYQEKIYFIRGECEETLIDLINELTESLKKNPNNTIDLIYKGKICFIVGKYEEALEDLTKILEIEQDNIVALRYRGEIYYMMKRYNDSIADLKKLLRIIPHDTWANETCKLIEDS</sequence>
<keyword evidence="5" id="KW-1185">Reference proteome</keyword>
<dbReference type="SMART" id="SM00028">
    <property type="entry name" value="TPR"/>
    <property type="match status" value="2"/>
</dbReference>
<proteinExistence type="predicted"/>
<dbReference type="InterPro" id="IPR050498">
    <property type="entry name" value="Ycf3"/>
</dbReference>
<evidence type="ECO:0000313" key="5">
    <source>
        <dbReference type="Proteomes" id="UP000439903"/>
    </source>
</evidence>
<dbReference type="Pfam" id="PF07719">
    <property type="entry name" value="TPR_2"/>
    <property type="match status" value="1"/>
</dbReference>
<dbReference type="PROSITE" id="PS50005">
    <property type="entry name" value="TPR"/>
    <property type="match status" value="1"/>
</dbReference>
<dbReference type="Gene3D" id="1.25.40.10">
    <property type="entry name" value="Tetratricopeptide repeat domain"/>
    <property type="match status" value="1"/>
</dbReference>
<evidence type="ECO:0000256" key="2">
    <source>
        <dbReference type="ARBA" id="ARBA00022803"/>
    </source>
</evidence>
<dbReference type="Proteomes" id="UP000439903">
    <property type="component" value="Unassembled WGS sequence"/>
</dbReference>
<dbReference type="PANTHER" id="PTHR44858:SF1">
    <property type="entry name" value="UDP-N-ACETYLGLUCOSAMINE--PEPTIDE N-ACETYLGLUCOSAMINYLTRANSFERASE SPINDLY-RELATED"/>
    <property type="match status" value="1"/>
</dbReference>